<dbReference type="CDD" id="cd14686">
    <property type="entry name" value="bZIP"/>
    <property type="match status" value="1"/>
</dbReference>
<name>A0AAD5LT34_PYTIN</name>
<feature type="coiled-coil region" evidence="1">
    <location>
        <begin position="88"/>
        <end position="115"/>
    </location>
</feature>
<feature type="region of interest" description="Disordered" evidence="2">
    <location>
        <begin position="49"/>
        <end position="78"/>
    </location>
</feature>
<sequence>MSSVMMAEHVELPALDDAEIEGMLDDLVKSESGESSPRRWIKALPDAVGLSPSREHDSRVTPLRSTRAHKVSDEERRARHRAVQRRFMQRKKQTIEQAKTVIEELRKRYELLCLRAEERQLRSEGEDLAARVAVPRAVPLLSRDQICAMLDEQMDAVQACYEPLTFDEWTRIQQRNIADHEVQMLDPTYATTGAKVMGWTDRRKMDHSSVSFMLSKEFPNVRACELWVATWKRLISPELHASFFSPAFVIRMRVLQHISDHAVVIYRTLFNPQTGATSHTIETVSRERIGHDYVITGRSLDRNAAQKCFGEAFTTLHISASFTFTPAADGQRGCVYRHGGGLRNFVATHVRYWLMEMFFMALRFEGMMVAPMFALPD</sequence>
<evidence type="ECO:0000256" key="1">
    <source>
        <dbReference type="SAM" id="Coils"/>
    </source>
</evidence>
<evidence type="ECO:0000256" key="2">
    <source>
        <dbReference type="SAM" id="MobiDB-lite"/>
    </source>
</evidence>
<organism evidence="3 4">
    <name type="scientific">Pythium insidiosum</name>
    <name type="common">Pythiosis disease agent</name>
    <dbReference type="NCBI Taxonomy" id="114742"/>
    <lineage>
        <taxon>Eukaryota</taxon>
        <taxon>Sar</taxon>
        <taxon>Stramenopiles</taxon>
        <taxon>Oomycota</taxon>
        <taxon>Peronosporomycetes</taxon>
        <taxon>Pythiales</taxon>
        <taxon>Pythiaceae</taxon>
        <taxon>Pythium</taxon>
    </lineage>
</organism>
<keyword evidence="1" id="KW-0175">Coiled coil</keyword>
<evidence type="ECO:0000313" key="3">
    <source>
        <dbReference type="EMBL" id="KAJ0408630.1"/>
    </source>
</evidence>
<comment type="caution">
    <text evidence="3">The sequence shown here is derived from an EMBL/GenBank/DDBJ whole genome shotgun (WGS) entry which is preliminary data.</text>
</comment>
<dbReference type="AlphaFoldDB" id="A0AAD5LT34"/>
<accession>A0AAD5LT34</accession>
<keyword evidence="4" id="KW-1185">Reference proteome</keyword>
<dbReference type="EMBL" id="JAKCXM010000010">
    <property type="protein sequence ID" value="KAJ0408630.1"/>
    <property type="molecule type" value="Genomic_DNA"/>
</dbReference>
<evidence type="ECO:0000313" key="4">
    <source>
        <dbReference type="Proteomes" id="UP001209570"/>
    </source>
</evidence>
<evidence type="ECO:0008006" key="5">
    <source>
        <dbReference type="Google" id="ProtNLM"/>
    </source>
</evidence>
<reference evidence="3" key="1">
    <citation type="submission" date="2021-12" db="EMBL/GenBank/DDBJ databases">
        <title>Prjna785345.</title>
        <authorList>
            <person name="Rujirawat T."/>
            <person name="Krajaejun T."/>
        </authorList>
    </citation>
    <scope>NUCLEOTIDE SEQUENCE</scope>
    <source>
        <strain evidence="3">Pi057C3</strain>
    </source>
</reference>
<proteinExistence type="predicted"/>
<gene>
    <name evidence="3" type="ORF">P43SY_008977</name>
</gene>
<protein>
    <recommendedName>
        <fullName evidence="5">BZIP domain-containing protein</fullName>
    </recommendedName>
</protein>
<dbReference type="Proteomes" id="UP001209570">
    <property type="component" value="Unassembled WGS sequence"/>
</dbReference>